<protein>
    <submittedName>
        <fullName evidence="1">Uncharacterized protein</fullName>
    </submittedName>
</protein>
<evidence type="ECO:0000313" key="1">
    <source>
        <dbReference type="EMBL" id="DAD80478.1"/>
    </source>
</evidence>
<proteinExistence type="predicted"/>
<reference evidence="1" key="1">
    <citation type="journal article" date="2021" name="Proc. Natl. Acad. Sci. U.S.A.">
        <title>A Catalog of Tens of Thousands of Viruses from Human Metagenomes Reveals Hidden Associations with Chronic Diseases.</title>
        <authorList>
            <person name="Tisza M.J."/>
            <person name="Buck C.B."/>
        </authorList>
    </citation>
    <scope>NUCLEOTIDE SEQUENCE</scope>
    <source>
        <strain evidence="1">CtYh54</strain>
    </source>
</reference>
<organism evidence="1">
    <name type="scientific">Siphoviridae sp. ctYh54</name>
    <dbReference type="NCBI Taxonomy" id="2826379"/>
    <lineage>
        <taxon>Viruses</taxon>
        <taxon>Duplodnaviria</taxon>
        <taxon>Heunggongvirae</taxon>
        <taxon>Uroviricota</taxon>
        <taxon>Caudoviricetes</taxon>
    </lineage>
</organism>
<accession>A0A8S5ME07</accession>
<name>A0A8S5ME07_9CAUD</name>
<dbReference type="EMBL" id="BK014884">
    <property type="protein sequence ID" value="DAD80478.1"/>
    <property type="molecule type" value="Genomic_DNA"/>
</dbReference>
<sequence length="34" mass="4026">MYVNREVEFLFIDLSKSNIGSNNCIKHEARIDLR</sequence>